<comment type="caution">
    <text evidence="9">The sequence shown here is derived from an EMBL/GenBank/DDBJ whole genome shotgun (WGS) entry which is preliminary data.</text>
</comment>
<keyword evidence="10" id="KW-1185">Reference proteome</keyword>
<dbReference type="Pfam" id="PF01979">
    <property type="entry name" value="Amidohydro_1"/>
    <property type="match status" value="1"/>
</dbReference>
<feature type="domain" description="Amidohydrolase-related" evidence="8">
    <location>
        <begin position="77"/>
        <end position="392"/>
    </location>
</feature>
<keyword evidence="2 7" id="KW-0479">Metal-binding</keyword>
<comment type="pathway">
    <text evidence="7">Amino-acid degradation; L-histidine degradation into L-glutamate; N-formimidoyl-L-glutamate from L-histidine: step 3/3.</text>
</comment>
<comment type="subcellular location">
    <subcellularLocation>
        <location evidence="7">Cytoplasm</location>
    </subcellularLocation>
</comment>
<dbReference type="HAMAP" id="MF_00372">
    <property type="entry name" value="HutI"/>
    <property type="match status" value="1"/>
</dbReference>
<dbReference type="CDD" id="cd01296">
    <property type="entry name" value="Imidazolone-5PH"/>
    <property type="match status" value="1"/>
</dbReference>
<feature type="binding site" evidence="7">
    <location>
        <position position="88"/>
    </location>
    <ligand>
        <name>Fe(3+)</name>
        <dbReference type="ChEBI" id="CHEBI:29034"/>
    </ligand>
</feature>
<comment type="cofactor">
    <cofactor evidence="7">
        <name>Zn(2+)</name>
        <dbReference type="ChEBI" id="CHEBI:29105"/>
    </cofactor>
    <cofactor evidence="7">
        <name>Fe(3+)</name>
        <dbReference type="ChEBI" id="CHEBI:29034"/>
    </cofactor>
    <text evidence="7">Binds 1 zinc or iron ion per subunit.</text>
</comment>
<dbReference type="RefSeq" id="WP_075626324.1">
    <property type="nucleotide sequence ID" value="NZ_FOAM01000005.1"/>
</dbReference>
<evidence type="ECO:0000256" key="5">
    <source>
        <dbReference type="ARBA" id="ARBA00022833"/>
    </source>
</evidence>
<dbReference type="GO" id="GO:0005737">
    <property type="term" value="C:cytoplasm"/>
    <property type="evidence" value="ECO:0007669"/>
    <property type="project" value="UniProtKB-SubCell"/>
</dbReference>
<dbReference type="GO" id="GO:0050480">
    <property type="term" value="F:imidazolonepropionase activity"/>
    <property type="evidence" value="ECO:0007669"/>
    <property type="project" value="UniProtKB-UniRule"/>
</dbReference>
<keyword evidence="6 7" id="KW-0408">Iron</keyword>
<comment type="function">
    <text evidence="7">Catalyzes the hydrolytic cleavage of the carbon-nitrogen bond in imidazolone-5-propanoate to yield N-formimidoyl-L-glutamate. It is the third step in the universal histidine degradation pathway.</text>
</comment>
<dbReference type="SUPFAM" id="SSF51338">
    <property type="entry name" value="Composite domain of metallo-dependent hydrolases"/>
    <property type="match status" value="1"/>
</dbReference>
<dbReference type="EMBL" id="MKIP01000031">
    <property type="protein sequence ID" value="OLP61661.1"/>
    <property type="molecule type" value="Genomic_DNA"/>
</dbReference>
<dbReference type="PANTHER" id="PTHR42752">
    <property type="entry name" value="IMIDAZOLONEPROPIONASE"/>
    <property type="match status" value="1"/>
</dbReference>
<comment type="similarity">
    <text evidence="7">Belongs to the metallo-dependent hydrolases superfamily. HutI family.</text>
</comment>
<feature type="binding site" evidence="7">
    <location>
        <position position="336"/>
    </location>
    <ligand>
        <name>4-imidazolone-5-propanoate</name>
        <dbReference type="ChEBI" id="CHEBI:77893"/>
    </ligand>
</feature>
<dbReference type="InterPro" id="IPR005920">
    <property type="entry name" value="HutI"/>
</dbReference>
<keyword evidence="3 7" id="KW-0378">Hydrolase</keyword>
<organism evidence="9 10">
    <name type="scientific">Xaviernesmea oryzae</name>
    <dbReference type="NCBI Taxonomy" id="464029"/>
    <lineage>
        <taxon>Bacteria</taxon>
        <taxon>Pseudomonadati</taxon>
        <taxon>Pseudomonadota</taxon>
        <taxon>Alphaproteobacteria</taxon>
        <taxon>Hyphomicrobiales</taxon>
        <taxon>Rhizobiaceae</taxon>
        <taxon>Rhizobium/Agrobacterium group</taxon>
        <taxon>Xaviernesmea</taxon>
    </lineage>
</organism>
<evidence type="ECO:0000256" key="6">
    <source>
        <dbReference type="ARBA" id="ARBA00023004"/>
    </source>
</evidence>
<dbReference type="InterPro" id="IPR032466">
    <property type="entry name" value="Metal_Hydrolase"/>
</dbReference>
<evidence type="ECO:0000256" key="1">
    <source>
        <dbReference type="ARBA" id="ARBA00012864"/>
    </source>
</evidence>
<gene>
    <name evidence="7" type="primary">hutI</name>
    <name evidence="9" type="ORF">BJF93_08645</name>
</gene>
<dbReference type="Gene3D" id="2.30.40.10">
    <property type="entry name" value="Urease, subunit C, domain 1"/>
    <property type="match status" value="1"/>
</dbReference>
<keyword evidence="4 7" id="KW-0369">Histidine metabolism</keyword>
<evidence type="ECO:0000256" key="3">
    <source>
        <dbReference type="ARBA" id="ARBA00022801"/>
    </source>
</evidence>
<feature type="binding site" evidence="7">
    <location>
        <position position="333"/>
    </location>
    <ligand>
        <name>N-formimidoyl-L-glutamate</name>
        <dbReference type="ChEBI" id="CHEBI:58928"/>
    </ligand>
</feature>
<dbReference type="GO" id="GO:0019557">
    <property type="term" value="P:L-histidine catabolic process to glutamate and formate"/>
    <property type="evidence" value="ECO:0007669"/>
    <property type="project" value="UniProtKB-UniPathway"/>
</dbReference>
<dbReference type="AlphaFoldDB" id="A0A1Q9B105"/>
<dbReference type="GO" id="GO:0008270">
    <property type="term" value="F:zinc ion binding"/>
    <property type="evidence" value="ECO:0007669"/>
    <property type="project" value="UniProtKB-UniRule"/>
</dbReference>
<reference evidence="9 10" key="1">
    <citation type="submission" date="2016-09" db="EMBL/GenBank/DDBJ databases">
        <title>Rhizobium sp. nov., a novel species isolated from the rice rhizosphere.</title>
        <authorList>
            <person name="Zhao J."/>
            <person name="Zhang X."/>
        </authorList>
    </citation>
    <scope>NUCLEOTIDE SEQUENCE [LARGE SCALE GENOMIC DNA]</scope>
    <source>
        <strain evidence="9 10">1.7048</strain>
    </source>
</reference>
<feature type="binding site" evidence="7">
    <location>
        <position position="331"/>
    </location>
    <ligand>
        <name>Fe(3+)</name>
        <dbReference type="ChEBI" id="CHEBI:29034"/>
    </ligand>
</feature>
<feature type="binding site" evidence="7">
    <location>
        <position position="256"/>
    </location>
    <ligand>
        <name>Zn(2+)</name>
        <dbReference type="ChEBI" id="CHEBI:29105"/>
    </ligand>
</feature>
<feature type="binding site" evidence="7">
    <location>
        <position position="335"/>
    </location>
    <ligand>
        <name>N-formimidoyl-L-glutamate</name>
        <dbReference type="ChEBI" id="CHEBI:58928"/>
    </ligand>
</feature>
<protein>
    <recommendedName>
        <fullName evidence="1 7">Imidazolonepropionase</fullName>
        <ecNumber evidence="1 7">3.5.2.7</ecNumber>
    </recommendedName>
    <alternativeName>
        <fullName evidence="7">Imidazolone-5-propionate hydrolase</fullName>
    </alternativeName>
</protein>
<keyword evidence="7" id="KW-0963">Cytoplasm</keyword>
<feature type="binding site" evidence="7">
    <location>
        <position position="191"/>
    </location>
    <ligand>
        <name>4-imidazolone-5-propanoate</name>
        <dbReference type="ChEBI" id="CHEBI:77893"/>
    </ligand>
</feature>
<name>A0A1Q9B105_9HYPH</name>
<feature type="binding site" evidence="7">
    <location>
        <position position="331"/>
    </location>
    <ligand>
        <name>Zn(2+)</name>
        <dbReference type="ChEBI" id="CHEBI:29105"/>
    </ligand>
</feature>
<dbReference type="GO" id="GO:0019556">
    <property type="term" value="P:L-histidine catabolic process to glutamate and formamide"/>
    <property type="evidence" value="ECO:0007669"/>
    <property type="project" value="UniProtKB-UniRule"/>
</dbReference>
<proteinExistence type="inferred from homology"/>
<feature type="binding site" evidence="7">
    <location>
        <position position="256"/>
    </location>
    <ligand>
        <name>Fe(3+)</name>
        <dbReference type="ChEBI" id="CHEBI:29034"/>
    </ligand>
</feature>
<dbReference type="FunFam" id="3.20.20.140:FF:000007">
    <property type="entry name" value="Imidazolonepropionase"/>
    <property type="match status" value="1"/>
</dbReference>
<dbReference type="Proteomes" id="UP000186364">
    <property type="component" value="Unassembled WGS sequence"/>
</dbReference>
<feature type="binding site" evidence="7">
    <location>
        <position position="95"/>
    </location>
    <ligand>
        <name>4-imidazolone-5-propanoate</name>
        <dbReference type="ChEBI" id="CHEBI:77893"/>
    </ligand>
</feature>
<evidence type="ECO:0000313" key="9">
    <source>
        <dbReference type="EMBL" id="OLP61661.1"/>
    </source>
</evidence>
<dbReference type="EC" id="3.5.2.7" evidence="1 7"/>
<feature type="binding site" evidence="7">
    <location>
        <position position="259"/>
    </location>
    <ligand>
        <name>4-imidazolone-5-propanoate</name>
        <dbReference type="ChEBI" id="CHEBI:77893"/>
    </ligand>
</feature>
<dbReference type="UniPathway" id="UPA00379">
    <property type="reaction ID" value="UER00551"/>
</dbReference>
<dbReference type="InterPro" id="IPR006680">
    <property type="entry name" value="Amidohydro-rel"/>
</dbReference>
<feature type="binding site" evidence="7">
    <location>
        <position position="88"/>
    </location>
    <ligand>
        <name>Zn(2+)</name>
        <dbReference type="ChEBI" id="CHEBI:29105"/>
    </ligand>
</feature>
<feature type="binding site" evidence="7">
    <location>
        <position position="158"/>
    </location>
    <ligand>
        <name>N-formimidoyl-L-glutamate</name>
        <dbReference type="ChEBI" id="CHEBI:58928"/>
    </ligand>
</feature>
<feature type="binding site" evidence="7">
    <location>
        <position position="86"/>
    </location>
    <ligand>
        <name>Fe(3+)</name>
        <dbReference type="ChEBI" id="CHEBI:29034"/>
    </ligand>
</feature>
<feature type="binding site" evidence="7">
    <location>
        <position position="158"/>
    </location>
    <ligand>
        <name>4-imidazolone-5-propanoate</name>
        <dbReference type="ChEBI" id="CHEBI:77893"/>
    </ligand>
</feature>
<keyword evidence="5 7" id="KW-0862">Zinc</keyword>
<dbReference type="PANTHER" id="PTHR42752:SF1">
    <property type="entry name" value="IMIDAZOLONEPROPIONASE-RELATED"/>
    <property type="match status" value="1"/>
</dbReference>
<dbReference type="GO" id="GO:0005506">
    <property type="term" value="F:iron ion binding"/>
    <property type="evidence" value="ECO:0007669"/>
    <property type="project" value="UniProtKB-UniRule"/>
</dbReference>
<accession>A0A1Q9B105</accession>
<dbReference type="InterPro" id="IPR011059">
    <property type="entry name" value="Metal-dep_hydrolase_composite"/>
</dbReference>
<evidence type="ECO:0000256" key="2">
    <source>
        <dbReference type="ARBA" id="ARBA00022723"/>
    </source>
</evidence>
<dbReference type="SUPFAM" id="SSF51556">
    <property type="entry name" value="Metallo-dependent hydrolases"/>
    <property type="match status" value="1"/>
</dbReference>
<sequence>MSQDDFDLRGDGREPAGPRLWRNARLATLAPDRPGLGIIEHGAILADRGRIVYAGPQAALPSSLPAGTQTIDLDGRWVTPGLVDCHSHIVHGGNRAREFEMRLQGASYEEIARAGGGIVSSVKATNALSVEGLVESALPRVDTLIGEGVTTLEVKSGYGLSREGEIRMLKAARALGNIRPLRIATSYLAAHALPANYRGRADAYLNEVVLPGLDEAHAAGLVDAVDGFCEGIAFSPAEIARVFDRATALGLPVKLHAEQLSNLGGAKLAASYGALSADHLEYLDEDGIAAMAKAGTVAVLLPGAFYAIRETQAPPVAGLRQAGVPIAIATDCNPGTSPLTSLLLTMNMAATFFGLTVEECLAGITREGARALGLLAEIGTLEAGKSADLAIWSIGSPAELVYRIGFNPLHARIYKGEETRR</sequence>
<evidence type="ECO:0000259" key="8">
    <source>
        <dbReference type="Pfam" id="PF01979"/>
    </source>
</evidence>
<comment type="catalytic activity">
    <reaction evidence="7">
        <text>4-imidazolone-5-propanoate + H2O = N-formimidoyl-L-glutamate</text>
        <dbReference type="Rhea" id="RHEA:23660"/>
        <dbReference type="ChEBI" id="CHEBI:15377"/>
        <dbReference type="ChEBI" id="CHEBI:58928"/>
        <dbReference type="ChEBI" id="CHEBI:77893"/>
        <dbReference type="EC" id="3.5.2.7"/>
    </reaction>
</comment>
<dbReference type="NCBIfam" id="TIGR01224">
    <property type="entry name" value="hutI"/>
    <property type="match status" value="1"/>
</dbReference>
<evidence type="ECO:0000313" key="10">
    <source>
        <dbReference type="Proteomes" id="UP000186364"/>
    </source>
</evidence>
<evidence type="ECO:0000256" key="7">
    <source>
        <dbReference type="HAMAP-Rule" id="MF_00372"/>
    </source>
</evidence>
<feature type="binding site" evidence="7">
    <location>
        <position position="86"/>
    </location>
    <ligand>
        <name>Zn(2+)</name>
        <dbReference type="ChEBI" id="CHEBI:29105"/>
    </ligand>
</feature>
<dbReference type="Gene3D" id="3.20.20.140">
    <property type="entry name" value="Metal-dependent hydrolases"/>
    <property type="match status" value="1"/>
</dbReference>
<evidence type="ECO:0000256" key="4">
    <source>
        <dbReference type="ARBA" id="ARBA00022808"/>
    </source>
</evidence>